<evidence type="ECO:0000256" key="1">
    <source>
        <dbReference type="SAM" id="MobiDB-lite"/>
    </source>
</evidence>
<dbReference type="Proteomes" id="UP001162164">
    <property type="component" value="Unassembled WGS sequence"/>
</dbReference>
<evidence type="ECO:0000313" key="3">
    <source>
        <dbReference type="Proteomes" id="UP001162164"/>
    </source>
</evidence>
<name>A0ABQ9K6F3_9CUCU</name>
<organism evidence="2 3">
    <name type="scientific">Molorchus minor</name>
    <dbReference type="NCBI Taxonomy" id="1323400"/>
    <lineage>
        <taxon>Eukaryota</taxon>
        <taxon>Metazoa</taxon>
        <taxon>Ecdysozoa</taxon>
        <taxon>Arthropoda</taxon>
        <taxon>Hexapoda</taxon>
        <taxon>Insecta</taxon>
        <taxon>Pterygota</taxon>
        <taxon>Neoptera</taxon>
        <taxon>Endopterygota</taxon>
        <taxon>Coleoptera</taxon>
        <taxon>Polyphaga</taxon>
        <taxon>Cucujiformia</taxon>
        <taxon>Chrysomeloidea</taxon>
        <taxon>Cerambycidae</taxon>
        <taxon>Lamiinae</taxon>
        <taxon>Monochamini</taxon>
        <taxon>Molorchus</taxon>
    </lineage>
</organism>
<sequence length="167" mass="19261">MDMFGRFSKYPMLYEIKNILMFMRQPAGEERQGRQRDQRLRGPRRHPLPAHPSGPRRGEAFPPPPGRSQHQQQQQCQRIEQAESRPATAVRPVDAMEKREVGHAHSLKEKAKSGRLGGFFSRLASFRFSLKKGAEEKAKTKKKSGRSVEYNSILTSYTQSCTEERYK</sequence>
<feature type="compositionally biased region" description="Basic and acidic residues" evidence="1">
    <location>
        <begin position="94"/>
        <end position="109"/>
    </location>
</feature>
<gene>
    <name evidence="2" type="ORF">NQ317_015093</name>
</gene>
<evidence type="ECO:0000313" key="2">
    <source>
        <dbReference type="EMBL" id="KAJ8985601.1"/>
    </source>
</evidence>
<keyword evidence="3" id="KW-1185">Reference proteome</keyword>
<feature type="compositionally biased region" description="Low complexity" evidence="1">
    <location>
        <begin position="69"/>
        <end position="79"/>
    </location>
</feature>
<proteinExistence type="predicted"/>
<feature type="region of interest" description="Disordered" evidence="1">
    <location>
        <begin position="26"/>
        <end position="109"/>
    </location>
</feature>
<dbReference type="EMBL" id="JAPWTJ010000010">
    <property type="protein sequence ID" value="KAJ8985601.1"/>
    <property type="molecule type" value="Genomic_DNA"/>
</dbReference>
<comment type="caution">
    <text evidence="2">The sequence shown here is derived from an EMBL/GenBank/DDBJ whole genome shotgun (WGS) entry which is preliminary data.</text>
</comment>
<reference evidence="2" key="1">
    <citation type="journal article" date="2023" name="Insect Mol. Biol.">
        <title>Genome sequencing provides insights into the evolution of gene families encoding plant cell wall-degrading enzymes in longhorned beetles.</title>
        <authorList>
            <person name="Shin N.R."/>
            <person name="Okamura Y."/>
            <person name="Kirsch R."/>
            <person name="Pauchet Y."/>
        </authorList>
    </citation>
    <scope>NUCLEOTIDE SEQUENCE</scope>
    <source>
        <strain evidence="2">MMC_N1</strain>
    </source>
</reference>
<feature type="compositionally biased region" description="Basic and acidic residues" evidence="1">
    <location>
        <begin position="27"/>
        <end position="40"/>
    </location>
</feature>
<protein>
    <submittedName>
        <fullName evidence="2">Uncharacterized protein</fullName>
    </submittedName>
</protein>
<accession>A0ABQ9K6F3</accession>